<feature type="domain" description="Aminoglycoside phosphotransferase" evidence="1">
    <location>
        <begin position="245"/>
        <end position="298"/>
    </location>
</feature>
<sequence>MRVSLLLQREPFGELLARTLAPYWSAELGQPVDVRWAQPASGDQIWQGNIYLNFFCVAAVNPSCFDIIVQEFGFARSVWRRGLQSAYVRAAVTPPFRSLLSQVSFGVSVPVPDAESKLVIGGNHRLRVIEPARARSTVIHKAGYSRLSFDREVTARRGLATKLAPPFEGVDTSGLAFREEYFAGTPANRMPAAAEEKARQAAVNRLVAEIHRPSMSVFSLDEHVARVCADLIALCPEATNIIGEWKSWFAEFASVPIGVCFTHGDFQGANILVQDRRLHVIDWETASERSQLYDLATLDSQIRLAPVALQAWEQTLARWTSVPASAPRLEVAPESRGAWLAHGGVWWLEEILLQFEESRLAEHLSGHNTRDAMLLQSLGHALDYLRRLK</sequence>
<dbReference type="Proteomes" id="UP000825051">
    <property type="component" value="Chromosome"/>
</dbReference>
<proteinExistence type="predicted"/>
<dbReference type="Gene3D" id="3.90.1200.10">
    <property type="match status" value="1"/>
</dbReference>
<dbReference type="InterPro" id="IPR011009">
    <property type="entry name" value="Kinase-like_dom_sf"/>
</dbReference>
<dbReference type="AlphaFoldDB" id="A0A8F9XIE7"/>
<dbReference type="KEGG" id="ole:K0B96_09235"/>
<gene>
    <name evidence="2" type="ORF">K0B96_09235</name>
</gene>
<evidence type="ECO:0000259" key="1">
    <source>
        <dbReference type="Pfam" id="PF01636"/>
    </source>
</evidence>
<dbReference type="RefSeq" id="WP_220160618.1">
    <property type="nucleotide sequence ID" value="NZ_CP080507.1"/>
</dbReference>
<dbReference type="SUPFAM" id="SSF56112">
    <property type="entry name" value="Protein kinase-like (PK-like)"/>
    <property type="match status" value="1"/>
</dbReference>
<name>A0A8F9XIE7_9BACT</name>
<dbReference type="Pfam" id="PF01636">
    <property type="entry name" value="APH"/>
    <property type="match status" value="1"/>
</dbReference>
<accession>A0A8F9XIE7</accession>
<evidence type="ECO:0000313" key="2">
    <source>
        <dbReference type="EMBL" id="QYM77513.1"/>
    </source>
</evidence>
<organism evidence="2 3">
    <name type="scientific">Horticoccus luteus</name>
    <dbReference type="NCBI Taxonomy" id="2862869"/>
    <lineage>
        <taxon>Bacteria</taxon>
        <taxon>Pseudomonadati</taxon>
        <taxon>Verrucomicrobiota</taxon>
        <taxon>Opitutia</taxon>
        <taxon>Opitutales</taxon>
        <taxon>Opitutaceae</taxon>
        <taxon>Horticoccus</taxon>
    </lineage>
</organism>
<reference evidence="2" key="1">
    <citation type="submission" date="2021-08" db="EMBL/GenBank/DDBJ databases">
        <title>Genome of a novel bacterium of the phylum Verrucomicrobia, Oleiharenicola sp. KSB-15.</title>
        <authorList>
            <person name="Chung J.-H."/>
            <person name="Ahn J.-H."/>
            <person name="Yoon Y."/>
            <person name="Kim D.-Y."/>
            <person name="An S.-H."/>
            <person name="Park I."/>
            <person name="Yeon J."/>
        </authorList>
    </citation>
    <scope>NUCLEOTIDE SEQUENCE</scope>
    <source>
        <strain evidence="2">KSB-15</strain>
    </source>
</reference>
<dbReference type="InterPro" id="IPR002575">
    <property type="entry name" value="Aminoglycoside_PTrfase"/>
</dbReference>
<dbReference type="EMBL" id="CP080507">
    <property type="protein sequence ID" value="QYM77513.1"/>
    <property type="molecule type" value="Genomic_DNA"/>
</dbReference>
<keyword evidence="3" id="KW-1185">Reference proteome</keyword>
<evidence type="ECO:0000313" key="3">
    <source>
        <dbReference type="Proteomes" id="UP000825051"/>
    </source>
</evidence>
<protein>
    <submittedName>
        <fullName evidence="2">Phosphotransferase</fullName>
    </submittedName>
</protein>